<evidence type="ECO:0000313" key="3">
    <source>
        <dbReference type="Proteomes" id="UP000683139"/>
    </source>
</evidence>
<dbReference type="Pfam" id="PF06983">
    <property type="entry name" value="3-dmu-9_3-mt"/>
    <property type="match status" value="1"/>
</dbReference>
<reference evidence="2" key="1">
    <citation type="submission" date="2021-03" db="EMBL/GenBank/DDBJ databases">
        <title>Antimicrobial resistance genes in bacteria isolated from Japanese honey, and their potential for conferring macrolide and lincosamide resistance in the American foulbrood pathogen Paenibacillus larvae.</title>
        <authorList>
            <person name="Okamoto M."/>
            <person name="Kumagai M."/>
            <person name="Kanamori H."/>
            <person name="Takamatsu D."/>
        </authorList>
    </citation>
    <scope>NUCLEOTIDE SEQUENCE</scope>
    <source>
        <strain evidence="2">J40TS1</strain>
    </source>
</reference>
<feature type="domain" description="PhnB-like" evidence="1">
    <location>
        <begin position="5"/>
        <end position="133"/>
    </location>
</feature>
<dbReference type="InterPro" id="IPR029068">
    <property type="entry name" value="Glyas_Bleomycin-R_OHBP_Dase"/>
</dbReference>
<dbReference type="SUPFAM" id="SSF54593">
    <property type="entry name" value="Glyoxalase/Bleomycin resistance protein/Dihydroxybiphenyl dioxygenase"/>
    <property type="match status" value="1"/>
</dbReference>
<dbReference type="PANTHER" id="PTHR33990:SF1">
    <property type="entry name" value="PROTEIN YJDN"/>
    <property type="match status" value="1"/>
</dbReference>
<dbReference type="PANTHER" id="PTHR33990">
    <property type="entry name" value="PROTEIN YJDN-RELATED"/>
    <property type="match status" value="1"/>
</dbReference>
<organism evidence="2 3">
    <name type="scientific">Paenibacillus montaniterrae</name>
    <dbReference type="NCBI Taxonomy" id="429341"/>
    <lineage>
        <taxon>Bacteria</taxon>
        <taxon>Bacillati</taxon>
        <taxon>Bacillota</taxon>
        <taxon>Bacilli</taxon>
        <taxon>Bacillales</taxon>
        <taxon>Paenibacillaceae</taxon>
        <taxon>Paenibacillus</taxon>
    </lineage>
</organism>
<protein>
    <submittedName>
        <fullName evidence="2">VOC family protein</fullName>
    </submittedName>
</protein>
<name>A0A919YSL9_9BACL</name>
<sequence length="142" mass="16310">MPIEAYLVFDGNCREAVLFYKEVFNTHEPKFMTFGDSPDGPEHMQLPEMKDLIMHTRLVINGTTVMFSDNFPGMEFTVGNNITLAYVSDDAEELKAVYSKLKEGGRVDMELQETFWSKLYGQVTDRFGIQWQLNYGDGNVEM</sequence>
<gene>
    <name evidence="2" type="ORF">J40TS1_46020</name>
</gene>
<proteinExistence type="predicted"/>
<keyword evidence="3" id="KW-1185">Reference proteome</keyword>
<evidence type="ECO:0000313" key="2">
    <source>
        <dbReference type="EMBL" id="GIP18960.1"/>
    </source>
</evidence>
<dbReference type="Gene3D" id="3.10.180.10">
    <property type="entry name" value="2,3-Dihydroxybiphenyl 1,2-Dioxygenase, domain 1"/>
    <property type="match status" value="1"/>
</dbReference>
<dbReference type="RefSeq" id="WP_213519615.1">
    <property type="nucleotide sequence ID" value="NZ_BOSE01000011.1"/>
</dbReference>
<comment type="caution">
    <text evidence="2">The sequence shown here is derived from an EMBL/GenBank/DDBJ whole genome shotgun (WGS) entry which is preliminary data.</text>
</comment>
<dbReference type="EMBL" id="BOSE01000011">
    <property type="protein sequence ID" value="GIP18960.1"/>
    <property type="molecule type" value="Genomic_DNA"/>
</dbReference>
<dbReference type="InterPro" id="IPR028973">
    <property type="entry name" value="PhnB-like"/>
</dbReference>
<dbReference type="Proteomes" id="UP000683139">
    <property type="component" value="Unassembled WGS sequence"/>
</dbReference>
<accession>A0A919YSL9</accession>
<evidence type="ECO:0000259" key="1">
    <source>
        <dbReference type="Pfam" id="PF06983"/>
    </source>
</evidence>
<dbReference type="CDD" id="cd06588">
    <property type="entry name" value="PhnB_like"/>
    <property type="match status" value="1"/>
</dbReference>
<dbReference type="AlphaFoldDB" id="A0A919YSL9"/>